<evidence type="ECO:0000313" key="3">
    <source>
        <dbReference type="EMBL" id="SDE75585.1"/>
    </source>
</evidence>
<comment type="similarity">
    <text evidence="1">Belongs to the short-chain dehydrogenases/reductases (SDR) family.</text>
</comment>
<dbReference type="PANTHER" id="PTHR44196:SF1">
    <property type="entry name" value="DEHYDROGENASE_REDUCTASE SDR FAMILY MEMBER 7B"/>
    <property type="match status" value="1"/>
</dbReference>
<dbReference type="AlphaFoldDB" id="A0A1G7FJ24"/>
<gene>
    <name evidence="3" type="ORF">SAMN04488105_10791</name>
</gene>
<dbReference type="SUPFAM" id="SSF51735">
    <property type="entry name" value="NAD(P)-binding Rossmann-fold domains"/>
    <property type="match status" value="1"/>
</dbReference>
<dbReference type="RefSeq" id="WP_165617079.1">
    <property type="nucleotide sequence ID" value="NZ_FNAV01000007.1"/>
</dbReference>
<keyword evidence="2" id="KW-0560">Oxidoreductase</keyword>
<dbReference type="STRING" id="282683.SAMN04488105_10791"/>
<evidence type="ECO:0000313" key="4">
    <source>
        <dbReference type="Proteomes" id="UP000198994"/>
    </source>
</evidence>
<sequence length="233" mass="24601">MTTKTMLLTGGSRGIGHAIAIEAAKRGWFVSLGLRDASALPTGLSPETAEAVPYDAAAGGERDWVKGVLERRGRIDAVVACAGILEHDRIVTEDEDTVQRLFEVNVHAPRRLAAAAWDALAETGDGRIIVMASLSGKRVKSKRSGLYSFSKFAAVGLAHALRHEGWDLGIRATAICPGLVRTDMGESAANGGFPPEAMTQVGDVATLTLNTLELPGTLCQAEIAFNCQPDGIH</sequence>
<dbReference type="Pfam" id="PF00106">
    <property type="entry name" value="adh_short"/>
    <property type="match status" value="1"/>
</dbReference>
<dbReference type="GO" id="GO:0016491">
    <property type="term" value="F:oxidoreductase activity"/>
    <property type="evidence" value="ECO:0007669"/>
    <property type="project" value="UniProtKB-KW"/>
</dbReference>
<dbReference type="EMBL" id="FNAV01000007">
    <property type="protein sequence ID" value="SDE75585.1"/>
    <property type="molecule type" value="Genomic_DNA"/>
</dbReference>
<keyword evidence="4" id="KW-1185">Reference proteome</keyword>
<organism evidence="3 4">
    <name type="scientific">Salipiger thiooxidans</name>
    <dbReference type="NCBI Taxonomy" id="282683"/>
    <lineage>
        <taxon>Bacteria</taxon>
        <taxon>Pseudomonadati</taxon>
        <taxon>Pseudomonadota</taxon>
        <taxon>Alphaproteobacteria</taxon>
        <taxon>Rhodobacterales</taxon>
        <taxon>Roseobacteraceae</taxon>
        <taxon>Salipiger</taxon>
    </lineage>
</organism>
<reference evidence="4" key="1">
    <citation type="submission" date="2016-10" db="EMBL/GenBank/DDBJ databases">
        <authorList>
            <person name="Varghese N."/>
            <person name="Submissions S."/>
        </authorList>
    </citation>
    <scope>NUCLEOTIDE SEQUENCE [LARGE SCALE GENOMIC DNA]</scope>
    <source>
        <strain evidence="4">DSM 10146</strain>
    </source>
</reference>
<dbReference type="InterPro" id="IPR036291">
    <property type="entry name" value="NAD(P)-bd_dom_sf"/>
</dbReference>
<protein>
    <submittedName>
        <fullName evidence="3">Short-chain dehydrogenase</fullName>
    </submittedName>
</protein>
<dbReference type="PANTHER" id="PTHR44196">
    <property type="entry name" value="DEHYDROGENASE/REDUCTASE SDR FAMILY MEMBER 7B"/>
    <property type="match status" value="1"/>
</dbReference>
<dbReference type="Proteomes" id="UP000198994">
    <property type="component" value="Unassembled WGS sequence"/>
</dbReference>
<dbReference type="InterPro" id="IPR002347">
    <property type="entry name" value="SDR_fam"/>
</dbReference>
<proteinExistence type="inferred from homology"/>
<name>A0A1G7FJ24_9RHOB</name>
<accession>A0A1G7FJ24</accession>
<evidence type="ECO:0000256" key="1">
    <source>
        <dbReference type="ARBA" id="ARBA00006484"/>
    </source>
</evidence>
<dbReference type="PRINTS" id="PR00081">
    <property type="entry name" value="GDHRDH"/>
</dbReference>
<dbReference type="Gene3D" id="3.40.50.720">
    <property type="entry name" value="NAD(P)-binding Rossmann-like Domain"/>
    <property type="match status" value="1"/>
</dbReference>
<dbReference type="GO" id="GO:0016020">
    <property type="term" value="C:membrane"/>
    <property type="evidence" value="ECO:0007669"/>
    <property type="project" value="TreeGrafter"/>
</dbReference>
<evidence type="ECO:0000256" key="2">
    <source>
        <dbReference type="ARBA" id="ARBA00023002"/>
    </source>
</evidence>